<dbReference type="RefSeq" id="WP_258829665.1">
    <property type="nucleotide sequence ID" value="NZ_JANUHA010000017.1"/>
</dbReference>
<evidence type="ECO:0000313" key="2">
    <source>
        <dbReference type="Proteomes" id="UP001206572"/>
    </source>
</evidence>
<dbReference type="Pfam" id="PF08837">
    <property type="entry name" value="DUF1810"/>
    <property type="match status" value="1"/>
</dbReference>
<gene>
    <name evidence="1" type="ORF">NX780_20140</name>
</gene>
<protein>
    <submittedName>
        <fullName evidence="1">DUF1810 domain-containing protein</fullName>
    </submittedName>
</protein>
<evidence type="ECO:0000313" key="1">
    <source>
        <dbReference type="EMBL" id="MCS0598656.1"/>
    </source>
</evidence>
<dbReference type="InterPro" id="IPR014937">
    <property type="entry name" value="DUF1810"/>
</dbReference>
<name>A0ABT2AQX8_9BURK</name>
<sequence length="135" mass="15224">METDFDLERFVQAQAPVYATVLKELRSGHKRTHWMWFIFPQLGGLGSSEMAQRYAIRSGDEAAAYLAHPVLGARLRECATIVDSLDGHTVDEIFGHPDELKFRSSMTLFADVAPDEAVFQDCIDKYFDGEPLARL</sequence>
<dbReference type="SUPFAM" id="SSF140736">
    <property type="entry name" value="Rv1873-like"/>
    <property type="match status" value="1"/>
</dbReference>
<dbReference type="EMBL" id="JANUHA010000017">
    <property type="protein sequence ID" value="MCS0598656.1"/>
    <property type="molecule type" value="Genomic_DNA"/>
</dbReference>
<organism evidence="1 2">
    <name type="scientific">Massilia agri</name>
    <dbReference type="NCBI Taxonomy" id="1886785"/>
    <lineage>
        <taxon>Bacteria</taxon>
        <taxon>Pseudomonadati</taxon>
        <taxon>Pseudomonadota</taxon>
        <taxon>Betaproteobacteria</taxon>
        <taxon>Burkholderiales</taxon>
        <taxon>Oxalobacteraceae</taxon>
        <taxon>Telluria group</taxon>
        <taxon>Massilia</taxon>
    </lineage>
</organism>
<comment type="caution">
    <text evidence="1">The sequence shown here is derived from an EMBL/GenBank/DDBJ whole genome shotgun (WGS) entry which is preliminary data.</text>
</comment>
<dbReference type="PIRSF" id="PIRSF008546">
    <property type="entry name" value="UCP008546"/>
    <property type="match status" value="1"/>
</dbReference>
<dbReference type="InterPro" id="IPR036287">
    <property type="entry name" value="Rv1873-like_sf"/>
</dbReference>
<reference evidence="1 2" key="1">
    <citation type="submission" date="2022-08" db="EMBL/GenBank/DDBJ databases">
        <title>Reclassification of Massilia species as members of the genera Telluria, Duganella, Pseudoduganella, Mokoshia gen. nov. and Zemynaea gen. nov. using orthogonal and non-orthogonal genome-based approaches.</title>
        <authorList>
            <person name="Bowman J.P."/>
        </authorList>
    </citation>
    <scope>NUCLEOTIDE SEQUENCE [LARGE SCALE GENOMIC DNA]</scope>
    <source>
        <strain evidence="1 2">JCM 31661</strain>
    </source>
</reference>
<accession>A0ABT2AQX8</accession>
<dbReference type="Gene3D" id="1.25.40.380">
    <property type="entry name" value="Protein of unknown function DUF1810"/>
    <property type="match status" value="1"/>
</dbReference>
<proteinExistence type="predicted"/>
<keyword evidence="2" id="KW-1185">Reference proteome</keyword>
<dbReference type="Proteomes" id="UP001206572">
    <property type="component" value="Unassembled WGS sequence"/>
</dbReference>